<keyword evidence="3" id="KW-1185">Reference proteome</keyword>
<dbReference type="Pfam" id="PF13424">
    <property type="entry name" value="TPR_12"/>
    <property type="match status" value="1"/>
</dbReference>
<evidence type="ECO:0000259" key="1">
    <source>
        <dbReference type="Pfam" id="PF00931"/>
    </source>
</evidence>
<reference evidence="2 3" key="1">
    <citation type="submission" date="2022-06" db="EMBL/GenBank/DDBJ databases">
        <title>Genomic Encyclopedia of Archaeal and Bacterial Type Strains, Phase II (KMG-II): from individual species to whole genera.</title>
        <authorList>
            <person name="Goeker M."/>
        </authorList>
    </citation>
    <scope>NUCLEOTIDE SEQUENCE [LARGE SCALE GENOMIC DNA]</scope>
    <source>
        <strain evidence="2 3">DSM 44255</strain>
    </source>
</reference>
<comment type="caution">
    <text evidence="2">The sequence shown here is derived from an EMBL/GenBank/DDBJ whole genome shotgun (WGS) entry which is preliminary data.</text>
</comment>
<dbReference type="RefSeq" id="WP_253887450.1">
    <property type="nucleotide sequence ID" value="NZ_BAAAVB010000009.1"/>
</dbReference>
<dbReference type="PANTHER" id="PTHR46082:SF6">
    <property type="entry name" value="AAA+ ATPASE DOMAIN-CONTAINING PROTEIN-RELATED"/>
    <property type="match status" value="1"/>
</dbReference>
<dbReference type="SUPFAM" id="SSF52540">
    <property type="entry name" value="P-loop containing nucleoside triphosphate hydrolases"/>
    <property type="match status" value="1"/>
</dbReference>
<dbReference type="Pfam" id="PF00931">
    <property type="entry name" value="NB-ARC"/>
    <property type="match status" value="1"/>
</dbReference>
<dbReference type="InterPro" id="IPR011990">
    <property type="entry name" value="TPR-like_helical_dom_sf"/>
</dbReference>
<dbReference type="Gene3D" id="1.25.40.10">
    <property type="entry name" value="Tetratricopeptide repeat domain"/>
    <property type="match status" value="2"/>
</dbReference>
<evidence type="ECO:0000313" key="3">
    <source>
        <dbReference type="Proteomes" id="UP001205185"/>
    </source>
</evidence>
<feature type="domain" description="NB-ARC" evidence="1">
    <location>
        <begin position="64"/>
        <end position="194"/>
    </location>
</feature>
<organism evidence="2 3">
    <name type="scientific">Actinokineospora diospyrosa</name>
    <dbReference type="NCBI Taxonomy" id="103728"/>
    <lineage>
        <taxon>Bacteria</taxon>
        <taxon>Bacillati</taxon>
        <taxon>Actinomycetota</taxon>
        <taxon>Actinomycetes</taxon>
        <taxon>Pseudonocardiales</taxon>
        <taxon>Pseudonocardiaceae</taxon>
        <taxon>Actinokineospora</taxon>
    </lineage>
</organism>
<dbReference type="InterPro" id="IPR027417">
    <property type="entry name" value="P-loop_NTPase"/>
</dbReference>
<sequence>MTENVQAGHVSGNVLQTGAVHGNVYFNAAPQQRLPYRSGAVPVVVDGFQPRSVPDLEALTAGGVVLSGLGGVGKTQLAADYANRTHDVELLGWVTASTRAGVINGFAELGAVVTGQPVDDEKPFLDWCATTTKRWLLVFDDLTDPADIVGLWPHTRETGRLVVTTRRNEPSLRAADRLMVDLRVFTPEESLSYLGETGEELANLLGHLPLALGQATAYVSMVPGMTYAKYVRKWRTEALDAMFPTDWTSADGRSDTVVTTWAISVAAADRLAPVGAARAVLDVISVLSPDGIPLSLLAAAAPGVDTEGGLTALRRFSLITVGGEPDPLIRAHALVQHATRAQLDDLPSLIGPLVGAFKSCWPAVERVPVFRANAIALTEHCGPHLWTTPGYALLFRVADSLGNAGQVLAAAERYREIAAEAQARLGPDHVDALAARQNAARWRGELGDSAGAARDLAALLPDLVRVLGEDHPFALLARNSLALWRGESGDVACATTILADLLVDAVRVFGPHNADTLGIRCGLAHWLGVAGDVAGAVREYTAALDDIVRVLGPDDLLALASRHNLAHWRQVAGDGPGAVAELAGLLDDQRRVLGPEHPNTLATRNNLAACLADAGDPVAAARAYADLLADQLRVLDQDHPATLITRRGLADCRGMAGDAVGAVDALFDLLADQSRVLGPDHPATLRTRGNLAMWRGKAEGAAVALAELTRLRDDVLRVLGQGHPENEDVGAYLDFWRQRLPGGGGGAGGADRVAGGVDADDAEAADCGGVDGG</sequence>
<dbReference type="Proteomes" id="UP001205185">
    <property type="component" value="Unassembled WGS sequence"/>
</dbReference>
<evidence type="ECO:0000313" key="2">
    <source>
        <dbReference type="EMBL" id="MCP2270481.1"/>
    </source>
</evidence>
<gene>
    <name evidence="2" type="ORF">LV75_002982</name>
</gene>
<proteinExistence type="predicted"/>
<dbReference type="SUPFAM" id="SSF48452">
    <property type="entry name" value="TPR-like"/>
    <property type="match status" value="1"/>
</dbReference>
<dbReference type="InterPro" id="IPR053137">
    <property type="entry name" value="NLR-like"/>
</dbReference>
<dbReference type="PANTHER" id="PTHR46082">
    <property type="entry name" value="ATP/GTP-BINDING PROTEIN-RELATED"/>
    <property type="match status" value="1"/>
</dbReference>
<dbReference type="EMBL" id="JAMTCO010000007">
    <property type="protein sequence ID" value="MCP2270481.1"/>
    <property type="molecule type" value="Genomic_DNA"/>
</dbReference>
<name>A0ABT1IDN7_9PSEU</name>
<dbReference type="InterPro" id="IPR002182">
    <property type="entry name" value="NB-ARC"/>
</dbReference>
<accession>A0ABT1IDN7</accession>
<dbReference type="Gene3D" id="3.40.50.300">
    <property type="entry name" value="P-loop containing nucleotide triphosphate hydrolases"/>
    <property type="match status" value="1"/>
</dbReference>
<protein>
    <submittedName>
        <fullName evidence="2">Tetratricopeptide repeat-containing protein</fullName>
    </submittedName>
</protein>